<sequence>MLDLDFKKYDRQIRHFGKEVQIKLSTVTINIQSNDPNSLISGEILKNLVLLGVNNLHYDDNTYKSYKKLVPNEIYQINSNVQFCKLEEYDYNFIIYKCSNNETIEKNVVYICTDHYTFKKCKTPCNTDKIDKDIIKDCLLGGIITQEFIKKLQGNFFLDFYTLVI</sequence>
<protein>
    <submittedName>
        <fullName evidence="2">Uncharacterized protein</fullName>
    </submittedName>
</protein>
<dbReference type="InterPro" id="IPR042449">
    <property type="entry name" value="Ub-E1_IAD_1"/>
</dbReference>
<dbReference type="GO" id="GO:0008641">
    <property type="term" value="F:ubiquitin-like modifier activating enzyme activity"/>
    <property type="evidence" value="ECO:0007669"/>
    <property type="project" value="InterPro"/>
</dbReference>
<organism evidence="2 3">
    <name type="scientific">Vairimorpha apis BRL 01</name>
    <dbReference type="NCBI Taxonomy" id="1037528"/>
    <lineage>
        <taxon>Eukaryota</taxon>
        <taxon>Fungi</taxon>
        <taxon>Fungi incertae sedis</taxon>
        <taxon>Microsporidia</taxon>
        <taxon>Nosematidae</taxon>
        <taxon>Vairimorpha</taxon>
    </lineage>
</organism>
<dbReference type="VEuPathDB" id="MicrosporidiaDB:NAPIS_ORF01114"/>
<dbReference type="AlphaFoldDB" id="T0L181"/>
<reference evidence="2 3" key="1">
    <citation type="journal article" date="2013" name="BMC Genomics">
        <title>Genome sequencing and comparative genomics of honey bee microsporidia, Nosema apis reveal novel insights into host-parasite interactions.</title>
        <authorList>
            <person name="Chen Yp."/>
            <person name="Pettis J.S."/>
            <person name="Zhao Y."/>
            <person name="Liu X."/>
            <person name="Tallon L.J."/>
            <person name="Sadzewicz L.D."/>
            <person name="Li R."/>
            <person name="Zheng H."/>
            <person name="Huang S."/>
            <person name="Zhang X."/>
            <person name="Hamilton M.C."/>
            <person name="Pernal S.F."/>
            <person name="Melathopoulos A.P."/>
            <person name="Yan X."/>
            <person name="Evans J.D."/>
        </authorList>
    </citation>
    <scope>NUCLEOTIDE SEQUENCE [LARGE SCALE GENOMIC DNA]</scope>
    <source>
        <strain evidence="2 3">BRL 01</strain>
    </source>
</reference>
<dbReference type="OrthoDB" id="10252231at2759"/>
<keyword evidence="3" id="KW-1185">Reference proteome</keyword>
<evidence type="ECO:0000313" key="2">
    <source>
        <dbReference type="EMBL" id="EQB61302.1"/>
    </source>
</evidence>
<proteinExistence type="predicted"/>
<evidence type="ECO:0000313" key="3">
    <source>
        <dbReference type="Proteomes" id="UP000053780"/>
    </source>
</evidence>
<dbReference type="EMBL" id="KE647154">
    <property type="protein sequence ID" value="EQB61302.1"/>
    <property type="molecule type" value="Genomic_DNA"/>
</dbReference>
<dbReference type="InterPro" id="IPR035985">
    <property type="entry name" value="Ubiquitin-activating_enz"/>
</dbReference>
<comment type="pathway">
    <text evidence="1">Protein modification.</text>
</comment>
<accession>T0L181</accession>
<dbReference type="Gene3D" id="3.50.50.80">
    <property type="entry name" value="Ubiquitin-activating enzyme E1, inactive adenylation domain, subdomain 1"/>
    <property type="match status" value="1"/>
</dbReference>
<name>T0L181_9MICR</name>
<evidence type="ECO:0000256" key="1">
    <source>
        <dbReference type="ARBA" id="ARBA00043952"/>
    </source>
</evidence>
<dbReference type="Proteomes" id="UP000053780">
    <property type="component" value="Unassembled WGS sequence"/>
</dbReference>
<gene>
    <name evidence="2" type="ORF">NAPIS_ORF01114</name>
</gene>
<dbReference type="HOGENOM" id="CLU_081901_0_0_1"/>
<dbReference type="SUPFAM" id="SSF69572">
    <property type="entry name" value="Activating enzymes of the ubiquitin-like proteins"/>
    <property type="match status" value="2"/>
</dbReference>